<dbReference type="Proteomes" id="UP001497623">
    <property type="component" value="Unassembled WGS sequence"/>
</dbReference>
<evidence type="ECO:0000256" key="1">
    <source>
        <dbReference type="SAM" id="MobiDB-lite"/>
    </source>
</evidence>
<dbReference type="EMBL" id="CAXKWB010025730">
    <property type="protein sequence ID" value="CAL4128572.1"/>
    <property type="molecule type" value="Genomic_DNA"/>
</dbReference>
<evidence type="ECO:0000313" key="3">
    <source>
        <dbReference type="Proteomes" id="UP001497623"/>
    </source>
</evidence>
<feature type="region of interest" description="Disordered" evidence="1">
    <location>
        <begin position="71"/>
        <end position="95"/>
    </location>
</feature>
<protein>
    <submittedName>
        <fullName evidence="2">Uncharacterized protein</fullName>
    </submittedName>
</protein>
<accession>A0AAV2RLM1</accession>
<gene>
    <name evidence="2" type="ORF">MNOR_LOCUS26152</name>
</gene>
<name>A0AAV2RLM1_MEGNR</name>
<organism evidence="2 3">
    <name type="scientific">Meganyctiphanes norvegica</name>
    <name type="common">Northern krill</name>
    <name type="synonym">Thysanopoda norvegica</name>
    <dbReference type="NCBI Taxonomy" id="48144"/>
    <lineage>
        <taxon>Eukaryota</taxon>
        <taxon>Metazoa</taxon>
        <taxon>Ecdysozoa</taxon>
        <taxon>Arthropoda</taxon>
        <taxon>Crustacea</taxon>
        <taxon>Multicrustacea</taxon>
        <taxon>Malacostraca</taxon>
        <taxon>Eumalacostraca</taxon>
        <taxon>Eucarida</taxon>
        <taxon>Euphausiacea</taxon>
        <taxon>Euphausiidae</taxon>
        <taxon>Meganyctiphanes</taxon>
    </lineage>
</organism>
<dbReference type="AlphaFoldDB" id="A0AAV2RLM1"/>
<proteinExistence type="predicted"/>
<sequence>MLKNTFEFSQIFQQSTSSIGFIMDSVRMQDAHQAKDSRHSQQRRGKLFTSANDETDPCSFRGHLVKALAAVSEEKDSRHSQQRRPKNANAASPLNCWRLHSQQREAQQNFLQLSLMNLWSSGPA</sequence>
<keyword evidence="3" id="KW-1185">Reference proteome</keyword>
<feature type="region of interest" description="Disordered" evidence="1">
    <location>
        <begin position="30"/>
        <end position="55"/>
    </location>
</feature>
<comment type="caution">
    <text evidence="2">The sequence shown here is derived from an EMBL/GenBank/DDBJ whole genome shotgun (WGS) entry which is preliminary data.</text>
</comment>
<evidence type="ECO:0000313" key="2">
    <source>
        <dbReference type="EMBL" id="CAL4128572.1"/>
    </source>
</evidence>
<reference evidence="2 3" key="1">
    <citation type="submission" date="2024-05" db="EMBL/GenBank/DDBJ databases">
        <authorList>
            <person name="Wallberg A."/>
        </authorList>
    </citation>
    <scope>NUCLEOTIDE SEQUENCE [LARGE SCALE GENOMIC DNA]</scope>
</reference>
<feature type="compositionally biased region" description="Basic and acidic residues" evidence="1">
    <location>
        <begin position="30"/>
        <end position="39"/>
    </location>
</feature>